<dbReference type="AlphaFoldDB" id="A0A409X1R6"/>
<sequence length="359" mass="40361">MAPKGNNKRARISTKPRVMLSDSNRFGNNLQAEATLSNGKAKALQLPLELLMEVMSHFKAVSTGIIYGHSSRGLDSSYLERTDALRSLSQTCKLWRYIFFPLLWERLDVFATHSQSGAWYQVFGETMIRKCFLVTENQEIASHVRTMSVILSRYSTSTVLPAFVRGVEALPNLKTLRIISAHDKMTTALKTAFDGHIFPQIETVILPTHAHNILRSCPEVKRVICIDGCDASKLISAIAKECRKVEEIERFTFQSERLMKRLVKATPNLRSIKFHLPVEPAILKPLAASKNLSHITLQSSCSAPKDALNDARVSACNQTAKDVLKQSKSNGPKSIALEYDPNNDYCRRGHEAWTERIYL</sequence>
<evidence type="ECO:0000313" key="3">
    <source>
        <dbReference type="Proteomes" id="UP000283269"/>
    </source>
</evidence>
<dbReference type="OrthoDB" id="3251070at2759"/>
<protein>
    <recommendedName>
        <fullName evidence="1">F-box domain-containing protein</fullName>
    </recommendedName>
</protein>
<name>A0A409X1R6_PSICY</name>
<dbReference type="Proteomes" id="UP000283269">
    <property type="component" value="Unassembled WGS sequence"/>
</dbReference>
<dbReference type="Pfam" id="PF12937">
    <property type="entry name" value="F-box-like"/>
    <property type="match status" value="1"/>
</dbReference>
<comment type="caution">
    <text evidence="2">The sequence shown here is derived from an EMBL/GenBank/DDBJ whole genome shotgun (WGS) entry which is preliminary data.</text>
</comment>
<dbReference type="InterPro" id="IPR032675">
    <property type="entry name" value="LRR_dom_sf"/>
</dbReference>
<accession>A0A409X1R6</accession>
<reference evidence="2 3" key="1">
    <citation type="journal article" date="2018" name="Evol. Lett.">
        <title>Horizontal gene cluster transfer increased hallucinogenic mushroom diversity.</title>
        <authorList>
            <person name="Reynolds H.T."/>
            <person name="Vijayakumar V."/>
            <person name="Gluck-Thaler E."/>
            <person name="Korotkin H.B."/>
            <person name="Matheny P.B."/>
            <person name="Slot J.C."/>
        </authorList>
    </citation>
    <scope>NUCLEOTIDE SEQUENCE [LARGE SCALE GENOMIC DNA]</scope>
    <source>
        <strain evidence="2 3">2631</strain>
    </source>
</reference>
<proteinExistence type="predicted"/>
<dbReference type="EMBL" id="NHYD01002828">
    <property type="protein sequence ID" value="PPQ84700.1"/>
    <property type="molecule type" value="Genomic_DNA"/>
</dbReference>
<dbReference type="InterPro" id="IPR001810">
    <property type="entry name" value="F-box_dom"/>
</dbReference>
<keyword evidence="3" id="KW-1185">Reference proteome</keyword>
<organism evidence="2 3">
    <name type="scientific">Psilocybe cyanescens</name>
    <dbReference type="NCBI Taxonomy" id="93625"/>
    <lineage>
        <taxon>Eukaryota</taxon>
        <taxon>Fungi</taxon>
        <taxon>Dikarya</taxon>
        <taxon>Basidiomycota</taxon>
        <taxon>Agaricomycotina</taxon>
        <taxon>Agaricomycetes</taxon>
        <taxon>Agaricomycetidae</taxon>
        <taxon>Agaricales</taxon>
        <taxon>Agaricineae</taxon>
        <taxon>Strophariaceae</taxon>
        <taxon>Psilocybe</taxon>
    </lineage>
</organism>
<dbReference type="Gene3D" id="3.80.10.10">
    <property type="entry name" value="Ribonuclease Inhibitor"/>
    <property type="match status" value="1"/>
</dbReference>
<dbReference type="InParanoid" id="A0A409X1R6"/>
<evidence type="ECO:0000313" key="2">
    <source>
        <dbReference type="EMBL" id="PPQ84700.1"/>
    </source>
</evidence>
<evidence type="ECO:0000259" key="1">
    <source>
        <dbReference type="Pfam" id="PF12937"/>
    </source>
</evidence>
<feature type="domain" description="F-box" evidence="1">
    <location>
        <begin position="45"/>
        <end position="108"/>
    </location>
</feature>
<gene>
    <name evidence="2" type="ORF">CVT25_014052</name>
</gene>